<proteinExistence type="predicted"/>
<dbReference type="EMBL" id="JAVRFH010000046">
    <property type="protein sequence ID" value="MDT0614778.1"/>
    <property type="molecule type" value="Genomic_DNA"/>
</dbReference>
<sequence>MTAQPVRPERSGPRTASVMDASLFKPSLVKAVFRDVTPMHVSRSAAWAAASVTRTVLTEIIDGARRAAAEEARKKLVPGDLLSAIDRNVELEVGTKWYDHSPTFQGLTGALYDADGVLVPSRKRSGSRKPSAVVGAHRFEAGVRKLLRSRGATAVPAMVRDLDGIASAFLTDLARDAAMVVREGGVKRFGSVTLVMSGEPAPPPFPKDSVGALSVRRGDGRTIGRDDILAATAVQLFGGNLRQRALTEARETVQNTSAGRRPADGPSGTA</sequence>
<organism evidence="2 3">
    <name type="scientific">Streptomyces lancefieldiae</name>
    <dbReference type="NCBI Taxonomy" id="3075520"/>
    <lineage>
        <taxon>Bacteria</taxon>
        <taxon>Bacillati</taxon>
        <taxon>Actinomycetota</taxon>
        <taxon>Actinomycetes</taxon>
        <taxon>Kitasatosporales</taxon>
        <taxon>Streptomycetaceae</taxon>
        <taxon>Streptomyces</taxon>
    </lineage>
</organism>
<comment type="caution">
    <text evidence="2">The sequence shown here is derived from an EMBL/GenBank/DDBJ whole genome shotgun (WGS) entry which is preliminary data.</text>
</comment>
<dbReference type="InterPro" id="IPR009072">
    <property type="entry name" value="Histone-fold"/>
</dbReference>
<feature type="region of interest" description="Disordered" evidence="1">
    <location>
        <begin position="249"/>
        <end position="270"/>
    </location>
</feature>
<dbReference type="Proteomes" id="UP001180724">
    <property type="component" value="Unassembled WGS sequence"/>
</dbReference>
<evidence type="ECO:0000313" key="3">
    <source>
        <dbReference type="Proteomes" id="UP001180724"/>
    </source>
</evidence>
<dbReference type="RefSeq" id="WP_311580418.1">
    <property type="nucleotide sequence ID" value="NZ_JAVRFH010000046.1"/>
</dbReference>
<name>A0ABU3AXX5_9ACTN</name>
<accession>A0ABU3AXX5</accession>
<evidence type="ECO:0000313" key="2">
    <source>
        <dbReference type="EMBL" id="MDT0614778.1"/>
    </source>
</evidence>
<dbReference type="SUPFAM" id="SSF47113">
    <property type="entry name" value="Histone-fold"/>
    <property type="match status" value="1"/>
</dbReference>
<protein>
    <submittedName>
        <fullName evidence="2">Uncharacterized protein</fullName>
    </submittedName>
</protein>
<reference evidence="2" key="1">
    <citation type="submission" date="2024-05" db="EMBL/GenBank/DDBJ databases">
        <title>30 novel species of actinomycetes from the DSMZ collection.</title>
        <authorList>
            <person name="Nouioui I."/>
        </authorList>
    </citation>
    <scope>NUCLEOTIDE SEQUENCE</scope>
    <source>
        <strain evidence="2">DSM 40712</strain>
    </source>
</reference>
<keyword evidence="3" id="KW-1185">Reference proteome</keyword>
<evidence type="ECO:0000256" key="1">
    <source>
        <dbReference type="SAM" id="MobiDB-lite"/>
    </source>
</evidence>
<gene>
    <name evidence="2" type="ORF">RM812_31910</name>
</gene>